<gene>
    <name evidence="2" type="ORF">ACFSC9_08875</name>
</gene>
<feature type="transmembrane region" description="Helical" evidence="1">
    <location>
        <begin position="27"/>
        <end position="44"/>
    </location>
</feature>
<proteinExistence type="predicted"/>
<dbReference type="EMBL" id="JBHUEH010000013">
    <property type="protein sequence ID" value="MFD1885640.1"/>
    <property type="molecule type" value="Genomic_DNA"/>
</dbReference>
<accession>A0ABW4RHH1</accession>
<dbReference type="Proteomes" id="UP001597233">
    <property type="component" value="Unassembled WGS sequence"/>
</dbReference>
<reference evidence="3" key="1">
    <citation type="journal article" date="2019" name="Int. J. Syst. Evol. Microbiol.">
        <title>The Global Catalogue of Microorganisms (GCM) 10K type strain sequencing project: providing services to taxonomists for standard genome sequencing and annotation.</title>
        <authorList>
            <consortium name="The Broad Institute Genomics Platform"/>
            <consortium name="The Broad Institute Genome Sequencing Center for Infectious Disease"/>
            <person name="Wu L."/>
            <person name="Ma J."/>
        </authorList>
    </citation>
    <scope>NUCLEOTIDE SEQUENCE [LARGE SCALE GENOMIC DNA]</scope>
    <source>
        <strain evidence="3">CCUG 54950</strain>
    </source>
</reference>
<keyword evidence="3" id="KW-1185">Reference proteome</keyword>
<organism evidence="2 3">
    <name type="scientific">Paenibacillus wenxiniae</name>
    <dbReference type="NCBI Taxonomy" id="1636843"/>
    <lineage>
        <taxon>Bacteria</taxon>
        <taxon>Bacillati</taxon>
        <taxon>Bacillota</taxon>
        <taxon>Bacilli</taxon>
        <taxon>Bacillales</taxon>
        <taxon>Paenibacillaceae</taxon>
        <taxon>Paenibacillus</taxon>
    </lineage>
</organism>
<protein>
    <submittedName>
        <fullName evidence="2">Uncharacterized protein</fullName>
    </submittedName>
</protein>
<name>A0ABW4RHH1_9BACL</name>
<keyword evidence="1" id="KW-0472">Membrane</keyword>
<sequence>MLTQKEWLEYINRLQERERQKITSGGLNNWVIAVALLGLAYWLHPNLDN</sequence>
<comment type="caution">
    <text evidence="2">The sequence shown here is derived from an EMBL/GenBank/DDBJ whole genome shotgun (WGS) entry which is preliminary data.</text>
</comment>
<evidence type="ECO:0000313" key="3">
    <source>
        <dbReference type="Proteomes" id="UP001597233"/>
    </source>
</evidence>
<keyword evidence="1" id="KW-1133">Transmembrane helix</keyword>
<keyword evidence="1" id="KW-0812">Transmembrane</keyword>
<evidence type="ECO:0000313" key="2">
    <source>
        <dbReference type="EMBL" id="MFD1885640.1"/>
    </source>
</evidence>
<evidence type="ECO:0000256" key="1">
    <source>
        <dbReference type="SAM" id="Phobius"/>
    </source>
</evidence>
<dbReference type="RefSeq" id="WP_347326737.1">
    <property type="nucleotide sequence ID" value="NZ_JBCGUH010000015.1"/>
</dbReference>